<proteinExistence type="predicted"/>
<organism evidence="2 3">
    <name type="scientific">Aphis glycines</name>
    <name type="common">Soybean aphid</name>
    <dbReference type="NCBI Taxonomy" id="307491"/>
    <lineage>
        <taxon>Eukaryota</taxon>
        <taxon>Metazoa</taxon>
        <taxon>Ecdysozoa</taxon>
        <taxon>Arthropoda</taxon>
        <taxon>Hexapoda</taxon>
        <taxon>Insecta</taxon>
        <taxon>Pterygota</taxon>
        <taxon>Neoptera</taxon>
        <taxon>Paraneoptera</taxon>
        <taxon>Hemiptera</taxon>
        <taxon>Sternorrhyncha</taxon>
        <taxon>Aphidomorpha</taxon>
        <taxon>Aphidoidea</taxon>
        <taxon>Aphididae</taxon>
        <taxon>Aphidini</taxon>
        <taxon>Aphis</taxon>
        <taxon>Aphis</taxon>
    </lineage>
</organism>
<dbReference type="AlphaFoldDB" id="A0A6G0U6Y2"/>
<protein>
    <submittedName>
        <fullName evidence="2">Uncharacterized protein</fullName>
    </submittedName>
</protein>
<gene>
    <name evidence="2" type="ORF">AGLY_001731</name>
</gene>
<comment type="caution">
    <text evidence="2">The sequence shown here is derived from an EMBL/GenBank/DDBJ whole genome shotgun (WGS) entry which is preliminary data.</text>
</comment>
<dbReference type="EMBL" id="VYZN01000003">
    <property type="protein sequence ID" value="KAE9544042.1"/>
    <property type="molecule type" value="Genomic_DNA"/>
</dbReference>
<reference evidence="2 3" key="1">
    <citation type="submission" date="2019-08" db="EMBL/GenBank/DDBJ databases">
        <title>The genome of the soybean aphid Biotype 1, its phylome, world population structure and adaptation to the North American continent.</title>
        <authorList>
            <person name="Giordano R."/>
            <person name="Donthu R.K."/>
            <person name="Hernandez A.G."/>
            <person name="Wright C.L."/>
            <person name="Zimin A.V."/>
        </authorList>
    </citation>
    <scope>NUCLEOTIDE SEQUENCE [LARGE SCALE GENOMIC DNA]</scope>
    <source>
        <tissue evidence="2">Whole aphids</tissue>
    </source>
</reference>
<accession>A0A6G0U6Y2</accession>
<dbReference type="Proteomes" id="UP000475862">
    <property type="component" value="Unassembled WGS sequence"/>
</dbReference>
<sequence>MNSRYILYKIGLDPKLGWYSTTAAILVIRMGDNVGDGDSVYIVVLGKDGKLHINYTLFTKNPHFIYKLTTLISVMINTKYRIRSMIGAVIGTLSISEQNSFRFIKWTLGYDDLNYGSPNFFIQGPHKMSKALSGQNNEIDAFLLIFYIIVLFSSHLYQKDKMHKKPDYLSKTGIQINRFCMISSSGFQNLIQESSQKIFIVDFKKKV</sequence>
<keyword evidence="3" id="KW-1185">Reference proteome</keyword>
<evidence type="ECO:0000256" key="1">
    <source>
        <dbReference type="SAM" id="Phobius"/>
    </source>
</evidence>
<feature type="transmembrane region" description="Helical" evidence="1">
    <location>
        <begin position="139"/>
        <end position="157"/>
    </location>
</feature>
<keyword evidence="1" id="KW-1133">Transmembrane helix</keyword>
<evidence type="ECO:0000313" key="2">
    <source>
        <dbReference type="EMBL" id="KAE9544042.1"/>
    </source>
</evidence>
<keyword evidence="1" id="KW-0472">Membrane</keyword>
<keyword evidence="1" id="KW-0812">Transmembrane</keyword>
<name>A0A6G0U6Y2_APHGL</name>
<evidence type="ECO:0000313" key="3">
    <source>
        <dbReference type="Proteomes" id="UP000475862"/>
    </source>
</evidence>